<sequence>NRYWCKNAVELLWACPFDSLNSDNFYKITPIYISLLDENEKNQLMILLVKNSYEQNSILKLIPNNKPLFNYSIMLKEFLLNSLENIVQSWIAVYKPDKNFEELRKQIINIKEQMILLLFKLFINSTNLKFLKIDSKILNYVPDLPHTIGQFLNISKLEIGYTTQSINSINFLVKISESCKQIDNLIVKVPAFEKNYHVKKLIISIINAQEKLKKFSLRSEDSWLEEIIKVLQSQTNSLVSINLECINISESSLISLAKFKNLENL</sequence>
<protein>
    <submittedName>
        <fullName evidence="1">30511_t:CDS:1</fullName>
    </submittedName>
</protein>
<feature type="non-terminal residue" evidence="1">
    <location>
        <position position="265"/>
    </location>
</feature>
<reference evidence="1 2" key="1">
    <citation type="submission" date="2021-06" db="EMBL/GenBank/DDBJ databases">
        <authorList>
            <person name="Kallberg Y."/>
            <person name="Tangrot J."/>
            <person name="Rosling A."/>
        </authorList>
    </citation>
    <scope>NUCLEOTIDE SEQUENCE [LARGE SCALE GENOMIC DNA]</scope>
    <source>
        <strain evidence="1 2">120-4 pot B 10/14</strain>
    </source>
</reference>
<organism evidence="1 2">
    <name type="scientific">Gigaspora margarita</name>
    <dbReference type="NCBI Taxonomy" id="4874"/>
    <lineage>
        <taxon>Eukaryota</taxon>
        <taxon>Fungi</taxon>
        <taxon>Fungi incertae sedis</taxon>
        <taxon>Mucoromycota</taxon>
        <taxon>Glomeromycotina</taxon>
        <taxon>Glomeromycetes</taxon>
        <taxon>Diversisporales</taxon>
        <taxon>Gigasporaceae</taxon>
        <taxon>Gigaspora</taxon>
    </lineage>
</organism>
<accession>A0ABN7XIN4</accession>
<comment type="caution">
    <text evidence="1">The sequence shown here is derived from an EMBL/GenBank/DDBJ whole genome shotgun (WGS) entry which is preliminary data.</text>
</comment>
<dbReference type="EMBL" id="CAJVQB010135072">
    <property type="protein sequence ID" value="CAG8854233.1"/>
    <property type="molecule type" value="Genomic_DNA"/>
</dbReference>
<name>A0ABN7XIN4_GIGMA</name>
<gene>
    <name evidence="1" type="ORF">GMARGA_LOCUS43054</name>
</gene>
<evidence type="ECO:0000313" key="2">
    <source>
        <dbReference type="Proteomes" id="UP000789901"/>
    </source>
</evidence>
<evidence type="ECO:0000313" key="1">
    <source>
        <dbReference type="EMBL" id="CAG8854233.1"/>
    </source>
</evidence>
<feature type="non-terminal residue" evidence="1">
    <location>
        <position position="1"/>
    </location>
</feature>
<dbReference type="Proteomes" id="UP000789901">
    <property type="component" value="Unassembled WGS sequence"/>
</dbReference>
<keyword evidence="2" id="KW-1185">Reference proteome</keyword>
<proteinExistence type="predicted"/>